<dbReference type="InterPro" id="IPR029787">
    <property type="entry name" value="Nucleotide_cyclase"/>
</dbReference>
<dbReference type="RefSeq" id="WP_166283520.1">
    <property type="nucleotide sequence ID" value="NZ_JTHE03000114.1"/>
</dbReference>
<dbReference type="InterPro" id="IPR035919">
    <property type="entry name" value="EAL_sf"/>
</dbReference>
<dbReference type="PROSITE" id="PS50883">
    <property type="entry name" value="EAL"/>
    <property type="match status" value="1"/>
</dbReference>
<dbReference type="InterPro" id="IPR000160">
    <property type="entry name" value="GGDEF_dom"/>
</dbReference>
<dbReference type="InterPro" id="IPR035965">
    <property type="entry name" value="PAS-like_dom_sf"/>
</dbReference>
<dbReference type="SUPFAM" id="SSF141868">
    <property type="entry name" value="EAL domain-like"/>
    <property type="match status" value="1"/>
</dbReference>
<accession>A0ABD4T9N3</accession>
<dbReference type="SMART" id="SM00052">
    <property type="entry name" value="EAL"/>
    <property type="match status" value="1"/>
</dbReference>
<name>A0ABD4T9N3_9CYAN</name>
<reference evidence="4 5" key="1">
    <citation type="journal article" date="2015" name="Genome Announc.">
        <title>Draft Genome Sequence of Filamentous Marine Cyanobacterium Lyngbya confervoides Strain BDU141951.</title>
        <authorList>
            <person name="Chandrababunaidu M.M."/>
            <person name="Sen D."/>
            <person name="Tripathy S."/>
        </authorList>
    </citation>
    <scope>NUCLEOTIDE SEQUENCE [LARGE SCALE GENOMIC DNA]</scope>
    <source>
        <strain evidence="4 5">BDU141951</strain>
    </source>
</reference>
<protein>
    <submittedName>
        <fullName evidence="4">EAL domain-containing protein</fullName>
    </submittedName>
</protein>
<evidence type="ECO:0000313" key="5">
    <source>
        <dbReference type="Proteomes" id="UP000031561"/>
    </source>
</evidence>
<keyword evidence="4" id="KW-0614">Plasmid</keyword>
<feature type="domain" description="GGDEF" evidence="3">
    <location>
        <begin position="101"/>
        <end position="234"/>
    </location>
</feature>
<geneLocation type="plasmid" evidence="4">
    <name>unnamed7</name>
</geneLocation>
<dbReference type="Pfam" id="PF00563">
    <property type="entry name" value="EAL"/>
    <property type="match status" value="1"/>
</dbReference>
<dbReference type="Gene3D" id="3.30.450.20">
    <property type="entry name" value="PAS domain"/>
    <property type="match status" value="1"/>
</dbReference>
<dbReference type="SUPFAM" id="SSF55785">
    <property type="entry name" value="PYP-like sensor domain (PAS domain)"/>
    <property type="match status" value="1"/>
</dbReference>
<dbReference type="PROSITE" id="PS50113">
    <property type="entry name" value="PAC"/>
    <property type="match status" value="1"/>
</dbReference>
<dbReference type="Pfam" id="PF00990">
    <property type="entry name" value="GGDEF"/>
    <property type="match status" value="1"/>
</dbReference>
<dbReference type="InterPro" id="IPR001610">
    <property type="entry name" value="PAC"/>
</dbReference>
<feature type="domain" description="EAL" evidence="2">
    <location>
        <begin position="243"/>
        <end position="491"/>
    </location>
</feature>
<dbReference type="SMART" id="SM00267">
    <property type="entry name" value="GGDEF"/>
    <property type="match status" value="1"/>
</dbReference>
<keyword evidence="5" id="KW-1185">Reference proteome</keyword>
<feature type="domain" description="PAC" evidence="1">
    <location>
        <begin position="18"/>
        <end position="68"/>
    </location>
</feature>
<dbReference type="InterPro" id="IPR000700">
    <property type="entry name" value="PAS-assoc_C"/>
</dbReference>
<dbReference type="FunFam" id="3.30.70.270:FF:000001">
    <property type="entry name" value="Diguanylate cyclase domain protein"/>
    <property type="match status" value="1"/>
</dbReference>
<gene>
    <name evidence="4" type="ORF">QQ91_0020140</name>
</gene>
<evidence type="ECO:0000259" key="2">
    <source>
        <dbReference type="PROSITE" id="PS50883"/>
    </source>
</evidence>
<dbReference type="Gene3D" id="3.30.70.270">
    <property type="match status" value="1"/>
</dbReference>
<dbReference type="InterPro" id="IPR043128">
    <property type="entry name" value="Rev_trsase/Diguanyl_cyclase"/>
</dbReference>
<sequence>SKEQLLDHCLGIPCTAGETTEISIIQPGGGSLLAEMKVTEIPWDDEIAYLASLRDITERHHAQQQLHHQAFHDSLTNLPNRALFLDRLKHALQLQKRQPLSSIVVLFLDLDRFKLINDSFGHLVGDQLLKAFADRLQMNLRTCDTLARLGGDEFAILLEDLSDSEEALQIAQRIQDQLRSPFKIIDQELFANVSIGIALDITDYEEPEQLLRDADTAMYRAKFLGRGRYVVFDPEMRQESINRLQLENELRRALEQQELVAFYQPVVNLATGKPTGFEALIRWQHPQRGLLLPSQFVPLAEETGLIVQIDRWILAEACRQLKNQQIKHCHSEALTVNVNLSSRHLTDTTLPDYLTQILQDTGLDARNLRLELTETALIQNLEKATSLLHQIRDMHIQLCLDDFGTGYSSLSYLHRFPVSCLKIDRSFVCNMHSKLENWEIIRTIITLANTLGLDTVAEGIETYQQCSQLKSLGCSKGQGYFFYEPSALLIT</sequence>
<evidence type="ECO:0000259" key="1">
    <source>
        <dbReference type="PROSITE" id="PS50113"/>
    </source>
</evidence>
<dbReference type="InterPro" id="IPR001633">
    <property type="entry name" value="EAL_dom"/>
</dbReference>
<dbReference type="SMART" id="SM00086">
    <property type="entry name" value="PAC"/>
    <property type="match status" value="1"/>
</dbReference>
<dbReference type="Proteomes" id="UP000031561">
    <property type="component" value="Unassembled WGS sequence"/>
</dbReference>
<dbReference type="NCBIfam" id="TIGR00254">
    <property type="entry name" value="GGDEF"/>
    <property type="match status" value="1"/>
</dbReference>
<dbReference type="Gene3D" id="3.20.20.450">
    <property type="entry name" value="EAL domain"/>
    <property type="match status" value="1"/>
</dbReference>
<dbReference type="AlphaFoldDB" id="A0ABD4T9N3"/>
<dbReference type="CDD" id="cd01948">
    <property type="entry name" value="EAL"/>
    <property type="match status" value="1"/>
</dbReference>
<evidence type="ECO:0000313" key="4">
    <source>
        <dbReference type="EMBL" id="MCM1985133.1"/>
    </source>
</evidence>
<dbReference type="SUPFAM" id="SSF55073">
    <property type="entry name" value="Nucleotide cyclase"/>
    <property type="match status" value="1"/>
</dbReference>
<dbReference type="PANTHER" id="PTHR44757">
    <property type="entry name" value="DIGUANYLATE CYCLASE DGCP"/>
    <property type="match status" value="1"/>
</dbReference>
<evidence type="ECO:0000259" key="3">
    <source>
        <dbReference type="PROSITE" id="PS50887"/>
    </source>
</evidence>
<dbReference type="EMBL" id="JTHE03000114">
    <property type="protein sequence ID" value="MCM1985133.1"/>
    <property type="molecule type" value="Genomic_DNA"/>
</dbReference>
<dbReference type="PANTHER" id="PTHR44757:SF2">
    <property type="entry name" value="BIOFILM ARCHITECTURE MAINTENANCE PROTEIN MBAA"/>
    <property type="match status" value="1"/>
</dbReference>
<dbReference type="InterPro" id="IPR052155">
    <property type="entry name" value="Biofilm_reg_signaling"/>
</dbReference>
<organism evidence="4 5">
    <name type="scientific">Lyngbya confervoides BDU141951</name>
    <dbReference type="NCBI Taxonomy" id="1574623"/>
    <lineage>
        <taxon>Bacteria</taxon>
        <taxon>Bacillati</taxon>
        <taxon>Cyanobacteriota</taxon>
        <taxon>Cyanophyceae</taxon>
        <taxon>Oscillatoriophycideae</taxon>
        <taxon>Oscillatoriales</taxon>
        <taxon>Microcoleaceae</taxon>
        <taxon>Lyngbya</taxon>
    </lineage>
</organism>
<feature type="non-terminal residue" evidence="4">
    <location>
        <position position="1"/>
    </location>
</feature>
<proteinExistence type="predicted"/>
<dbReference type="CDD" id="cd01949">
    <property type="entry name" value="GGDEF"/>
    <property type="match status" value="1"/>
</dbReference>
<comment type="caution">
    <text evidence="4">The sequence shown here is derived from an EMBL/GenBank/DDBJ whole genome shotgun (WGS) entry which is preliminary data.</text>
</comment>
<dbReference type="PROSITE" id="PS50887">
    <property type="entry name" value="GGDEF"/>
    <property type="match status" value="1"/>
</dbReference>
<dbReference type="FunFam" id="3.20.20.450:FF:000001">
    <property type="entry name" value="Cyclic di-GMP phosphodiesterase yahA"/>
    <property type="match status" value="1"/>
</dbReference>